<protein>
    <recommendedName>
        <fullName evidence="5">SMP-30/Gluconolactonase/LRE-like region domain-containing protein</fullName>
    </recommendedName>
</protein>
<proteinExistence type="predicted"/>
<sequence length="557" mass="59612">MRADAALEPTSLWRCRLSRILDILWIVLVLSWAYPVGSTPPPNFESVGSVVEHSGQTLQGAIGSHTGVWNAEGLASISRYFTAYGVAFSPDGQTCYVGEAYKNRVLAVDIVSGTITTVAGGNRGLQDGPTDSAKFSWPYGVALSPDATTLYVADSGNDCVRAVSFASGTVSTIAGGGAGSRGYQDGPAESSRFAWPYGVAVSPDGNVVYVADSGNNRIRSIDLFGGTVSTLAGAGIAGFQDGPSLKSRFYGPRGVAASPCGNFVYVADYSNFRVRVVQLREDAVYTLFGGGTEIYRPAGVAVTADGEMVFAADTANVKIRGVKITLPSPIHPSVPSAYGEPSAAPTSVTVSPLRRAADGQVSRRVGKDYWSDGSQMDAPYRYKVAGEIEELHIRHAMTAVIMFMLLACLGAIGIVVGALWQRRNALLMLRNYQASLKEFKRFAERTQNHQSFAERTGSFDSVVLDIPIDEDDASSNIPSKSNSRSVGHLLDRIPTAPASSGVQQVQSYNNFSQLKPPIVRRANSTTWPSSESEDTRPMMSHQRSVDKLSTVFRRGQS</sequence>
<evidence type="ECO:0000256" key="2">
    <source>
        <dbReference type="SAM" id="MobiDB-lite"/>
    </source>
</evidence>
<evidence type="ECO:0000256" key="3">
    <source>
        <dbReference type="SAM" id="Phobius"/>
    </source>
</evidence>
<keyword evidence="1" id="KW-0677">Repeat</keyword>
<accession>A0A7S0R5Z0</accession>
<feature type="transmembrane region" description="Helical" evidence="3">
    <location>
        <begin position="396"/>
        <end position="420"/>
    </location>
</feature>
<evidence type="ECO:0000256" key="1">
    <source>
        <dbReference type="ARBA" id="ARBA00022737"/>
    </source>
</evidence>
<dbReference type="AlphaFoldDB" id="A0A7S0R5Z0"/>
<dbReference type="PANTHER" id="PTHR46388:SF2">
    <property type="entry name" value="NHL REPEAT-CONTAINING PROTEIN 2"/>
    <property type="match status" value="1"/>
</dbReference>
<dbReference type="EMBL" id="HBFA01018443">
    <property type="protein sequence ID" value="CAD8668220.1"/>
    <property type="molecule type" value="Transcribed_RNA"/>
</dbReference>
<dbReference type="InterPro" id="IPR011042">
    <property type="entry name" value="6-blade_b-propeller_TolB-like"/>
</dbReference>
<dbReference type="SUPFAM" id="SSF63825">
    <property type="entry name" value="YWTD domain"/>
    <property type="match status" value="1"/>
</dbReference>
<gene>
    <name evidence="4" type="ORF">POBO1169_LOCUS9422</name>
</gene>
<keyword evidence="3" id="KW-0472">Membrane</keyword>
<dbReference type="Gene3D" id="2.120.10.30">
    <property type="entry name" value="TolB, C-terminal domain"/>
    <property type="match status" value="3"/>
</dbReference>
<dbReference type="Pfam" id="PF01436">
    <property type="entry name" value="NHL"/>
    <property type="match status" value="2"/>
</dbReference>
<evidence type="ECO:0000313" key="4">
    <source>
        <dbReference type="EMBL" id="CAD8668220.1"/>
    </source>
</evidence>
<organism evidence="4">
    <name type="scientific">Pyramimonas obovata</name>
    <dbReference type="NCBI Taxonomy" id="1411642"/>
    <lineage>
        <taxon>Eukaryota</taxon>
        <taxon>Viridiplantae</taxon>
        <taxon>Chlorophyta</taxon>
        <taxon>Pyramimonadophyceae</taxon>
        <taxon>Pyramimonadales</taxon>
        <taxon>Pyramimonadaceae</taxon>
        <taxon>Pyramimonas</taxon>
        <taxon>Pyramimonas incertae sedis</taxon>
    </lineage>
</organism>
<name>A0A7S0R5Z0_9CHLO</name>
<dbReference type="PANTHER" id="PTHR46388">
    <property type="entry name" value="NHL REPEAT-CONTAINING PROTEIN 2"/>
    <property type="match status" value="1"/>
</dbReference>
<feature type="region of interest" description="Disordered" evidence="2">
    <location>
        <begin position="513"/>
        <end position="557"/>
    </location>
</feature>
<dbReference type="InterPro" id="IPR001258">
    <property type="entry name" value="NHL_repeat"/>
</dbReference>
<keyword evidence="3" id="KW-0812">Transmembrane</keyword>
<reference evidence="4" key="1">
    <citation type="submission" date="2021-01" db="EMBL/GenBank/DDBJ databases">
        <authorList>
            <person name="Corre E."/>
            <person name="Pelletier E."/>
            <person name="Niang G."/>
            <person name="Scheremetjew M."/>
            <person name="Finn R."/>
            <person name="Kale V."/>
            <person name="Holt S."/>
            <person name="Cochrane G."/>
            <person name="Meng A."/>
            <person name="Brown T."/>
            <person name="Cohen L."/>
        </authorList>
    </citation>
    <scope>NUCLEOTIDE SEQUENCE</scope>
    <source>
        <strain evidence="4">CCMP722</strain>
    </source>
</reference>
<keyword evidence="3" id="KW-1133">Transmembrane helix</keyword>
<evidence type="ECO:0008006" key="5">
    <source>
        <dbReference type="Google" id="ProtNLM"/>
    </source>
</evidence>